<accession>A0ABU7HXN5</accession>
<evidence type="ECO:0000256" key="1">
    <source>
        <dbReference type="ARBA" id="ARBA00005495"/>
    </source>
</evidence>
<comment type="caution">
    <text evidence="6">The sequence shown here is derived from an EMBL/GenBank/DDBJ whole genome shotgun (WGS) entry which is preliminary data.</text>
</comment>
<gene>
    <name evidence="6" type="ORF">V0R50_23680</name>
</gene>
<evidence type="ECO:0000313" key="7">
    <source>
        <dbReference type="Proteomes" id="UP001335100"/>
    </source>
</evidence>
<comment type="similarity">
    <text evidence="1">Belongs to the Gfa family.</text>
</comment>
<dbReference type="PANTHER" id="PTHR33337:SF40">
    <property type="entry name" value="CENP-V_GFA DOMAIN-CONTAINING PROTEIN-RELATED"/>
    <property type="match status" value="1"/>
</dbReference>
<dbReference type="Pfam" id="PF04828">
    <property type="entry name" value="GFA"/>
    <property type="match status" value="1"/>
</dbReference>
<evidence type="ECO:0000259" key="5">
    <source>
        <dbReference type="PROSITE" id="PS51891"/>
    </source>
</evidence>
<dbReference type="Proteomes" id="UP001335100">
    <property type="component" value="Unassembled WGS sequence"/>
</dbReference>
<dbReference type="Gene3D" id="3.90.1590.10">
    <property type="entry name" value="glutathione-dependent formaldehyde- activating enzyme (gfa)"/>
    <property type="match status" value="1"/>
</dbReference>
<evidence type="ECO:0000256" key="3">
    <source>
        <dbReference type="ARBA" id="ARBA00022833"/>
    </source>
</evidence>
<evidence type="ECO:0000313" key="6">
    <source>
        <dbReference type="EMBL" id="MEE1936238.1"/>
    </source>
</evidence>
<dbReference type="PANTHER" id="PTHR33337">
    <property type="entry name" value="GFA DOMAIN-CONTAINING PROTEIN"/>
    <property type="match status" value="1"/>
</dbReference>
<reference evidence="6 7" key="1">
    <citation type="submission" date="2024-01" db="EMBL/GenBank/DDBJ databases">
        <title>Unpublished Manusciprt.</title>
        <authorList>
            <person name="Duman M."/>
            <person name="Valdes E.G."/>
            <person name="Ajmi N."/>
            <person name="Altun S."/>
            <person name="Saticioglu I.B."/>
        </authorList>
    </citation>
    <scope>NUCLEOTIDE SEQUENCE [LARGE SCALE GENOMIC DNA]</scope>
    <source>
        <strain evidence="6 7">148P</strain>
    </source>
</reference>
<dbReference type="EMBL" id="JAZDQJ010000034">
    <property type="protein sequence ID" value="MEE1936238.1"/>
    <property type="molecule type" value="Genomic_DNA"/>
</dbReference>
<sequence length="134" mass="14697">MTTHHGSCLCNAIQLSVTLDDDSLGACHCSMCRKWNGGPLLTVHSSQAPQFSGAQPTVFDSSDWAERGFCATCGSHLFYRLKGGNFFAIPVGVLDGEHAWDFNLQVYIDEKPSYYCFSNVTQTMTGAEVVEQFS</sequence>
<dbReference type="SUPFAM" id="SSF51316">
    <property type="entry name" value="Mss4-like"/>
    <property type="match status" value="1"/>
</dbReference>
<keyword evidence="3" id="KW-0862">Zinc</keyword>
<feature type="domain" description="CENP-V/GFA" evidence="5">
    <location>
        <begin position="4"/>
        <end position="101"/>
    </location>
</feature>
<evidence type="ECO:0000256" key="4">
    <source>
        <dbReference type="ARBA" id="ARBA00023239"/>
    </source>
</evidence>
<name>A0ABU7HXN5_9PSED</name>
<organism evidence="6 7">
    <name type="scientific">Pseudomonas ulcerans</name>
    <dbReference type="NCBI Taxonomy" id="3115852"/>
    <lineage>
        <taxon>Bacteria</taxon>
        <taxon>Pseudomonadati</taxon>
        <taxon>Pseudomonadota</taxon>
        <taxon>Gammaproteobacteria</taxon>
        <taxon>Pseudomonadales</taxon>
        <taxon>Pseudomonadaceae</taxon>
        <taxon>Pseudomonas</taxon>
    </lineage>
</organism>
<protein>
    <submittedName>
        <fullName evidence="6">GFA family protein</fullName>
    </submittedName>
</protein>
<evidence type="ECO:0000256" key="2">
    <source>
        <dbReference type="ARBA" id="ARBA00022723"/>
    </source>
</evidence>
<dbReference type="InterPro" id="IPR006913">
    <property type="entry name" value="CENP-V/GFA"/>
</dbReference>
<keyword evidence="2" id="KW-0479">Metal-binding</keyword>
<dbReference type="RefSeq" id="WP_330076926.1">
    <property type="nucleotide sequence ID" value="NZ_JAZDQJ010000034.1"/>
</dbReference>
<keyword evidence="7" id="KW-1185">Reference proteome</keyword>
<keyword evidence="4" id="KW-0456">Lyase</keyword>
<dbReference type="PROSITE" id="PS51891">
    <property type="entry name" value="CENP_V_GFA"/>
    <property type="match status" value="1"/>
</dbReference>
<proteinExistence type="inferred from homology"/>
<dbReference type="InterPro" id="IPR011057">
    <property type="entry name" value="Mss4-like_sf"/>
</dbReference>